<dbReference type="KEGG" id="fmg:HYN48_00880"/>
<dbReference type="InterPro" id="IPR013783">
    <property type="entry name" value="Ig-like_fold"/>
</dbReference>
<dbReference type="GO" id="GO:0006508">
    <property type="term" value="P:proteolysis"/>
    <property type="evidence" value="ECO:0007669"/>
    <property type="project" value="UniProtKB-KW"/>
</dbReference>
<dbReference type="EMBL" id="CP028811">
    <property type="protein sequence ID" value="AWA28757.1"/>
    <property type="molecule type" value="Genomic_DNA"/>
</dbReference>
<dbReference type="RefSeq" id="WP_108369344.1">
    <property type="nucleotide sequence ID" value="NZ_CP028811.1"/>
</dbReference>
<dbReference type="InterPro" id="IPR035986">
    <property type="entry name" value="PKD_dom_sf"/>
</dbReference>
<dbReference type="InterPro" id="IPR000601">
    <property type="entry name" value="PKD_dom"/>
</dbReference>
<dbReference type="GO" id="GO:0008236">
    <property type="term" value="F:serine-type peptidase activity"/>
    <property type="evidence" value="ECO:0007669"/>
    <property type="project" value="UniProtKB-KW"/>
</dbReference>
<dbReference type="InterPro" id="IPR026444">
    <property type="entry name" value="Secre_tail"/>
</dbReference>
<organism evidence="7 8">
    <name type="scientific">Flavobacterium magnum</name>
    <dbReference type="NCBI Taxonomy" id="2162713"/>
    <lineage>
        <taxon>Bacteria</taxon>
        <taxon>Pseudomonadati</taxon>
        <taxon>Bacteroidota</taxon>
        <taxon>Flavobacteriia</taxon>
        <taxon>Flavobacteriales</taxon>
        <taxon>Flavobacteriaceae</taxon>
        <taxon>Flavobacterium</taxon>
    </lineage>
</organism>
<dbReference type="InterPro" id="IPR022409">
    <property type="entry name" value="PKD/Chitinase_dom"/>
</dbReference>
<gene>
    <name evidence="7" type="ORF">HYN48_00880</name>
</gene>
<dbReference type="OrthoDB" id="1236981at2"/>
<feature type="chain" id="PRO_5015688867" description="PKD domain-containing protein" evidence="5">
    <location>
        <begin position="25"/>
        <end position="1436"/>
    </location>
</feature>
<dbReference type="Pfam" id="PF18962">
    <property type="entry name" value="Por_Secre_tail"/>
    <property type="match status" value="1"/>
</dbReference>
<dbReference type="InterPro" id="IPR023828">
    <property type="entry name" value="Peptidase_S8_Ser-AS"/>
</dbReference>
<dbReference type="NCBIfam" id="TIGR04183">
    <property type="entry name" value="Por_Secre_tail"/>
    <property type="match status" value="1"/>
</dbReference>
<evidence type="ECO:0000256" key="5">
    <source>
        <dbReference type="SAM" id="SignalP"/>
    </source>
</evidence>
<keyword evidence="2 5" id="KW-0732">Signal</keyword>
<dbReference type="SMART" id="SM00089">
    <property type="entry name" value="PKD"/>
    <property type="match status" value="1"/>
</dbReference>
<keyword evidence="1" id="KW-0645">Protease</keyword>
<evidence type="ECO:0000259" key="6">
    <source>
        <dbReference type="PROSITE" id="PS50093"/>
    </source>
</evidence>
<dbReference type="Pfam" id="PF18911">
    <property type="entry name" value="PKD_4"/>
    <property type="match status" value="1"/>
</dbReference>
<dbReference type="Pfam" id="PF19081">
    <property type="entry name" value="Ig_7"/>
    <property type="match status" value="14"/>
</dbReference>
<name>A0A2S0R9P6_9FLAO</name>
<proteinExistence type="predicted"/>
<keyword evidence="3" id="KW-0378">Hydrolase</keyword>
<dbReference type="SUPFAM" id="SSF49299">
    <property type="entry name" value="PKD domain"/>
    <property type="match status" value="1"/>
</dbReference>
<dbReference type="CDD" id="cd00146">
    <property type="entry name" value="PKD"/>
    <property type="match status" value="1"/>
</dbReference>
<sequence>MMKAIKYYIIVFVTFILAGTKSQAQYHGGDAAAAAADQFGMTSCPVPAHFYAYFGSTDDNVTVDVLMNTSCSAPPPSFFAYMGGDNDSAGVEELSATACGTPPSFFAYMGGDNDSAHVDDLLAVSCGIPNQFYAYFGGSDDGSAMDVIGSCPVTPPVADFSASALATCVGGSIDFTDTSTNIPFVWSWTFAGGTPATSTVQHPSVVYNTPGIYAVTLTATNYNGSDTKTATGYITVTAVPTVASTTPGSRCDTGVVNLQATASAGVLRWYNVPSGGPILGTGPFFPTGIISATTTFYVEAASGSCVSARTPVIATVNSTPTVATTTPGSRCGTGSVTLNATASAGTLSWFDVASGGSAIGTGTSFATPSISGNTTYYVQATNGSCVSARTAVLATVNSAPTVTSVTPGSRCDAGSVTLAATASSGTLNWYSVPSGGAVLGTGTSFVTPSISSNTNFYVEATNGSCSSARTAVLATASPSPAITGTTPSGRCDAGTVTLSATASAGNISWFDVPSGGSAVGTGTNFITPVLSSTTTYYVETANGSCISTRVPVIATVTTTPSVTTTTPAGRCGTGSVTLGATASAGTLNWYGVAVGGTILGSGTGFATPNIAATTTYYVEAVNGSCSSARTPVTATISTMPTINTTVPASRCDAGVLTLSATASAGTLNWYDVANGGSPLGTGNNFTTPNLSATTTYYVEATSGSCISPRTAVTATVNATPAVSATVPGSRCGNGSVTLGATATAGTINWYNVSTGGSVLGTGTSFATPSISTDTNFYAEAVNGSCISPRVAVLATVNVSPTVASTTPASRCDSGPVTLGATASSGTLNWYNLPSGGSVLGTGTSFVTPAISNTTTYYVEASNGTCNSTRTAVTATVNATPLVTSTTPASRCDSGSVTLQATSDSGILNWYGVASGGSILGTGTDFITPSITASTTYYVEATNGSCTSSRIAVVATVNVTPSVTSVTPAARCGAGTVTLNAVSSAGTLRWYALPTGGSLLATGASFTTPVITATTTYYVEARATGCNSARTAVTATVNDIPQIVVTTPGAVCGGGTATLTATASAGTISWYDVPAGGTVLATGENFTTPPITADTTYYAEVSNGTCTSARTAVTASVNAIPSVTATVPGERCGSGTVTLGATGAGTLNWYSVASGGAVLGTGTSFVTPSISTTTTYYVEVDNGNCTSARTAVIAAINAIPTIISTVPGTRCGSGDVMLEANAGAGTVNWYDAPTGGTPLATGSLFQTGSLSATTTFYAEAINGDCTSVRTPVTATVNIVAAPTGSSNQTFCTGQTVSQLVTNGTDISWYDTATGGNLVADSTPLVSGTTYYASQNDGSCDSDVRLAVTVTTGACLEVEQLESDALNVYPNPVADFVTISYTRDISHVQVVNMIGQIVLDRKINSAETRLDMSQLAAGTYLVKVSADNLFKTIKIIKR</sequence>
<dbReference type="Proteomes" id="UP000244193">
    <property type="component" value="Chromosome"/>
</dbReference>
<evidence type="ECO:0000313" key="8">
    <source>
        <dbReference type="Proteomes" id="UP000244193"/>
    </source>
</evidence>
<keyword evidence="8" id="KW-1185">Reference proteome</keyword>
<dbReference type="Gene3D" id="2.60.40.10">
    <property type="entry name" value="Immunoglobulins"/>
    <property type="match status" value="1"/>
</dbReference>
<evidence type="ECO:0000256" key="4">
    <source>
        <dbReference type="ARBA" id="ARBA00022825"/>
    </source>
</evidence>
<protein>
    <recommendedName>
        <fullName evidence="6">PKD domain-containing protein</fullName>
    </recommendedName>
</protein>
<accession>A0A2S0R9P6</accession>
<evidence type="ECO:0000256" key="3">
    <source>
        <dbReference type="ARBA" id="ARBA00022801"/>
    </source>
</evidence>
<feature type="domain" description="PKD" evidence="6">
    <location>
        <begin position="156"/>
        <end position="241"/>
    </location>
</feature>
<feature type="signal peptide" evidence="5">
    <location>
        <begin position="1"/>
        <end position="24"/>
    </location>
</feature>
<dbReference type="PROSITE" id="PS50093">
    <property type="entry name" value="PKD"/>
    <property type="match status" value="1"/>
</dbReference>
<dbReference type="InterPro" id="IPR044023">
    <property type="entry name" value="Ig_7"/>
</dbReference>
<evidence type="ECO:0000256" key="2">
    <source>
        <dbReference type="ARBA" id="ARBA00022729"/>
    </source>
</evidence>
<reference evidence="7 8" key="1">
    <citation type="submission" date="2018-04" db="EMBL/GenBank/DDBJ databases">
        <title>Genome sequencing of Flavobacterium sp. HYN0048.</title>
        <authorList>
            <person name="Yi H."/>
            <person name="Baek C."/>
        </authorList>
    </citation>
    <scope>NUCLEOTIDE SEQUENCE [LARGE SCALE GENOMIC DNA]</scope>
    <source>
        <strain evidence="7 8">HYN0048</strain>
    </source>
</reference>
<keyword evidence="4" id="KW-0720">Serine protease</keyword>
<evidence type="ECO:0000256" key="1">
    <source>
        <dbReference type="ARBA" id="ARBA00022670"/>
    </source>
</evidence>
<evidence type="ECO:0000313" key="7">
    <source>
        <dbReference type="EMBL" id="AWA28757.1"/>
    </source>
</evidence>
<dbReference type="PROSITE" id="PS00138">
    <property type="entry name" value="SUBTILASE_SER"/>
    <property type="match status" value="1"/>
</dbReference>